<dbReference type="KEGG" id="fmu:J7337_008793"/>
<dbReference type="GeneID" id="68316649"/>
<keyword evidence="2" id="KW-0804">Transcription</keyword>
<comment type="caution">
    <text evidence="5">The sequence shown here is derived from an EMBL/GenBank/DDBJ whole genome shotgun (WGS) entry which is preliminary data.</text>
</comment>
<keyword evidence="1" id="KW-0805">Transcription regulation</keyword>
<protein>
    <recommendedName>
        <fullName evidence="4">Zn(2)-C6 fungal-type domain-containing protein</fullName>
    </recommendedName>
</protein>
<dbReference type="CDD" id="cd12148">
    <property type="entry name" value="fungal_TF_MHR"/>
    <property type="match status" value="1"/>
</dbReference>
<dbReference type="GO" id="GO:0000981">
    <property type="term" value="F:DNA-binding transcription factor activity, RNA polymerase II-specific"/>
    <property type="evidence" value="ECO:0007669"/>
    <property type="project" value="InterPro"/>
</dbReference>
<evidence type="ECO:0000256" key="2">
    <source>
        <dbReference type="ARBA" id="ARBA00023163"/>
    </source>
</evidence>
<dbReference type="EMBL" id="JAHBCI010000006">
    <property type="protein sequence ID" value="KAG9500317.1"/>
    <property type="molecule type" value="Genomic_DNA"/>
</dbReference>
<dbReference type="PANTHER" id="PTHR47840">
    <property type="entry name" value="ZN(II)2CYS6 TRANSCRIPTION FACTOR (EUROFUNG)-RELATED"/>
    <property type="match status" value="1"/>
</dbReference>
<gene>
    <name evidence="5" type="ORF">J7337_008793</name>
</gene>
<evidence type="ECO:0000256" key="3">
    <source>
        <dbReference type="ARBA" id="ARBA00023242"/>
    </source>
</evidence>
<sequence>MENLPTRERSGSKSCAECCFRRVKCVFDGDKAECQECSKHSLTCQPQNDDSSPEGRDDMPQEFSRFARKVESRMILLQTAIELLARRLDAQATSSNRVDHKSAPSYRAVSEPFEVGITLEALKVMMAYITQTPHTRLTASLQGLVPDQSVLTRILHHSSRFTQNWASWPLATVSHQYEQQDDDSAAVNTVTVLDAGFPTDVESALAFIEKSLSPNRQKPPEPGAVAKCIVWLCLSIKELPMKFKYADNRAPAPFEPMLLISNCIDKVESLYRISSTPVCNIDFVQALLLQGELSLAIGRPTKAWKCIRTAIENAMLLGVHQGRSSLHRAIWEELWIQDRQLSLFLGMPHAVPAQLGPRIFEEKYPLAEKQAVRQIAMLSGLLTSQTLMKEDTTSATITRTLEELKELNYMIPEDWTRGHLKYVPYLPQAFTRAKIKILYHSFELMLNWPKCQLSNMNPGKVEDFEPARKAILASAQEIIKAQEAMRAPELEQETVVRADFVDFLAFKAALLMIAVIKHRANPMPEEESKPLWKMIDELADRFQETTKVYDDMFAKQACLVLKILFCASEKDYIWCGAYEAVIPYFGRLQTQRVIIARDCNNPSHSGKNLARIAVVMESDNVVFGPRFDRVPELELAADWTQLGRPRVYGWRTSFDFECLTLQGF</sequence>
<dbReference type="PANTHER" id="PTHR47840:SF1">
    <property type="entry name" value="ZN(II)2CYS6 TRANSCRIPTION FACTOR (EUROFUNG)"/>
    <property type="match status" value="1"/>
</dbReference>
<dbReference type="GO" id="GO:0008270">
    <property type="term" value="F:zinc ion binding"/>
    <property type="evidence" value="ECO:0007669"/>
    <property type="project" value="InterPro"/>
</dbReference>
<name>A0A9P8INW5_9HYPO</name>
<dbReference type="CDD" id="cd00067">
    <property type="entry name" value="GAL4"/>
    <property type="match status" value="1"/>
</dbReference>
<reference evidence="5" key="1">
    <citation type="journal article" date="2021" name="Mol. Plant Microbe Interact.">
        <title>Telomere to telomere genome assembly of Fusarium musae F31, causal agent of crown rot disease of banana.</title>
        <authorList>
            <person name="Degradi L."/>
            <person name="Tava V."/>
            <person name="Kunova A."/>
            <person name="Cortesi P."/>
            <person name="Saracchi M."/>
            <person name="Pasquali M."/>
        </authorList>
    </citation>
    <scope>NUCLEOTIDE SEQUENCE</scope>
    <source>
        <strain evidence="5">F31</strain>
    </source>
</reference>
<accession>A0A9P8INW5</accession>
<proteinExistence type="predicted"/>
<evidence type="ECO:0000313" key="5">
    <source>
        <dbReference type="EMBL" id="KAG9500317.1"/>
    </source>
</evidence>
<dbReference type="AlphaFoldDB" id="A0A9P8INW5"/>
<keyword evidence="6" id="KW-1185">Reference proteome</keyword>
<dbReference type="PROSITE" id="PS00463">
    <property type="entry name" value="ZN2_CY6_FUNGAL_1"/>
    <property type="match status" value="1"/>
</dbReference>
<dbReference type="InterPro" id="IPR001138">
    <property type="entry name" value="Zn2Cys6_DnaBD"/>
</dbReference>
<evidence type="ECO:0000313" key="6">
    <source>
        <dbReference type="Proteomes" id="UP000827133"/>
    </source>
</evidence>
<evidence type="ECO:0000256" key="1">
    <source>
        <dbReference type="ARBA" id="ARBA00023015"/>
    </source>
</evidence>
<organism evidence="5 6">
    <name type="scientific">Fusarium musae</name>
    <dbReference type="NCBI Taxonomy" id="1042133"/>
    <lineage>
        <taxon>Eukaryota</taxon>
        <taxon>Fungi</taxon>
        <taxon>Dikarya</taxon>
        <taxon>Ascomycota</taxon>
        <taxon>Pezizomycotina</taxon>
        <taxon>Sordariomycetes</taxon>
        <taxon>Hypocreomycetidae</taxon>
        <taxon>Hypocreales</taxon>
        <taxon>Nectriaceae</taxon>
        <taxon>Fusarium</taxon>
    </lineage>
</organism>
<dbReference type="RefSeq" id="XP_044679317.1">
    <property type="nucleotide sequence ID" value="XM_044826400.1"/>
</dbReference>
<dbReference type="Proteomes" id="UP000827133">
    <property type="component" value="Unassembled WGS sequence"/>
</dbReference>
<keyword evidence="3" id="KW-0539">Nucleus</keyword>
<feature type="domain" description="Zn(2)-C6 fungal-type" evidence="4">
    <location>
        <begin position="14"/>
        <end position="44"/>
    </location>
</feature>
<evidence type="ECO:0000259" key="4">
    <source>
        <dbReference type="PROSITE" id="PS00463"/>
    </source>
</evidence>